<evidence type="ECO:0000256" key="1">
    <source>
        <dbReference type="ARBA" id="ARBA00004651"/>
    </source>
</evidence>
<name>A0A6N9TN86_DISTH</name>
<feature type="transmembrane region" description="Helical" evidence="6">
    <location>
        <begin position="45"/>
        <end position="61"/>
    </location>
</feature>
<feature type="transmembrane region" description="Helical" evidence="6">
    <location>
        <begin position="182"/>
        <end position="206"/>
    </location>
</feature>
<reference evidence="7 8" key="1">
    <citation type="submission" date="2020-02" db="EMBL/GenBank/DDBJ databases">
        <title>Comparative genomics of sulfur disproportionating microorganisms.</title>
        <authorList>
            <person name="Ward L.M."/>
            <person name="Bertran E."/>
            <person name="Johnston D.T."/>
        </authorList>
    </citation>
    <scope>NUCLEOTIDE SEQUENCE [LARGE SCALE GENOMIC DNA]</scope>
    <source>
        <strain evidence="7 8">DSM 100025</strain>
    </source>
</reference>
<evidence type="ECO:0000313" key="7">
    <source>
        <dbReference type="EMBL" id="NDY42762.1"/>
    </source>
</evidence>
<dbReference type="Proteomes" id="UP000469346">
    <property type="component" value="Unassembled WGS sequence"/>
</dbReference>
<evidence type="ECO:0000256" key="2">
    <source>
        <dbReference type="ARBA" id="ARBA00022475"/>
    </source>
</evidence>
<evidence type="ECO:0000256" key="3">
    <source>
        <dbReference type="ARBA" id="ARBA00022692"/>
    </source>
</evidence>
<feature type="transmembrane region" description="Helical" evidence="6">
    <location>
        <begin position="140"/>
        <end position="161"/>
    </location>
</feature>
<keyword evidence="3 6" id="KW-0812">Transmembrane</keyword>
<dbReference type="PANTHER" id="PTHR40277">
    <property type="entry name" value="BLL5419 PROTEIN"/>
    <property type="match status" value="1"/>
</dbReference>
<accession>A0A6N9TN86</accession>
<feature type="transmembrane region" description="Helical" evidence="6">
    <location>
        <begin position="20"/>
        <end position="38"/>
    </location>
</feature>
<gene>
    <name evidence="7" type="ORF">G3N55_07895</name>
</gene>
<sequence>MSLGLLAWLVSRVEPGELAASFGAVPAGAAAAALALYLGSQLASSLRWFLLAGALGFGGAWRRYLGAYFAGMFFNLFLPTSIGGDVWKVFWLAGGEPRRLRAAATVLADRALGFAAMFLLGALAVTAADPGAAARFRWPLVGAAAAAAGLAVLAAAAPGLLRRLFPASAGRLQALEELARHPARVGAAFGLSLLLQGLCMGAVAVLGRGMGLAPPVAFYYAVFPLIALASLLPVSFNGIGVREGGFVFFLGIEGVPAGQALTLGLTFFGVQVAASLLGGLAYGVGLHGGRAGGAA</sequence>
<keyword evidence="5 6" id="KW-0472">Membrane</keyword>
<protein>
    <submittedName>
        <fullName evidence="7">Flippase-like domain-containing protein</fullName>
    </submittedName>
</protein>
<feature type="transmembrane region" description="Helical" evidence="6">
    <location>
        <begin position="218"/>
        <end position="239"/>
    </location>
</feature>
<keyword evidence="8" id="KW-1185">Reference proteome</keyword>
<comment type="caution">
    <text evidence="7">The sequence shown here is derived from an EMBL/GenBank/DDBJ whole genome shotgun (WGS) entry which is preliminary data.</text>
</comment>
<dbReference type="EMBL" id="JAAGRR010000083">
    <property type="protein sequence ID" value="NDY42762.1"/>
    <property type="molecule type" value="Genomic_DNA"/>
</dbReference>
<proteinExistence type="predicted"/>
<evidence type="ECO:0000256" key="4">
    <source>
        <dbReference type="ARBA" id="ARBA00022989"/>
    </source>
</evidence>
<keyword evidence="4 6" id="KW-1133">Transmembrane helix</keyword>
<dbReference type="PANTHER" id="PTHR40277:SF1">
    <property type="entry name" value="BLL5419 PROTEIN"/>
    <property type="match status" value="1"/>
</dbReference>
<dbReference type="GO" id="GO:0005886">
    <property type="term" value="C:plasma membrane"/>
    <property type="evidence" value="ECO:0007669"/>
    <property type="project" value="UniProtKB-SubCell"/>
</dbReference>
<feature type="transmembrane region" description="Helical" evidence="6">
    <location>
        <begin position="67"/>
        <end position="90"/>
    </location>
</feature>
<feature type="transmembrane region" description="Helical" evidence="6">
    <location>
        <begin position="111"/>
        <end position="128"/>
    </location>
</feature>
<comment type="subcellular location">
    <subcellularLocation>
        <location evidence="1">Cell membrane</location>
        <topology evidence="1">Multi-pass membrane protein</topology>
    </subcellularLocation>
</comment>
<organism evidence="7 8">
    <name type="scientific">Dissulfurirhabdus thermomarina</name>
    <dbReference type="NCBI Taxonomy" id="1765737"/>
    <lineage>
        <taxon>Bacteria</taxon>
        <taxon>Deltaproteobacteria</taxon>
        <taxon>Dissulfurirhabdaceae</taxon>
        <taxon>Dissulfurirhabdus</taxon>
    </lineage>
</organism>
<evidence type="ECO:0000256" key="6">
    <source>
        <dbReference type="SAM" id="Phobius"/>
    </source>
</evidence>
<evidence type="ECO:0000256" key="5">
    <source>
        <dbReference type="ARBA" id="ARBA00023136"/>
    </source>
</evidence>
<evidence type="ECO:0000313" key="8">
    <source>
        <dbReference type="Proteomes" id="UP000469346"/>
    </source>
</evidence>
<dbReference type="InterPro" id="IPR022791">
    <property type="entry name" value="L-PG_synthase/AglD"/>
</dbReference>
<keyword evidence="2" id="KW-1003">Cell membrane</keyword>
<dbReference type="Pfam" id="PF03706">
    <property type="entry name" value="LPG_synthase_TM"/>
    <property type="match status" value="1"/>
</dbReference>
<dbReference type="AlphaFoldDB" id="A0A6N9TN86"/>